<accession>A0A4Y7MZ16</accession>
<keyword evidence="11 13" id="KW-0539">Nucleus</keyword>
<comment type="function">
    <text evidence="1 13">Component of ribonuclease P, a ribonucleoprotein complex that generates mature tRNA molecules by cleaving their 5'-ends.</text>
</comment>
<evidence type="ECO:0000256" key="13">
    <source>
        <dbReference type="PIRNR" id="PIRNR027081"/>
    </source>
</evidence>
<dbReference type="PIRSF" id="PIRSF027081">
    <property type="entry name" value="RNase_P/MRP_p29_subunit"/>
    <property type="match status" value="1"/>
</dbReference>
<dbReference type="GO" id="GO:0033204">
    <property type="term" value="F:ribonuclease P RNA binding"/>
    <property type="evidence" value="ECO:0007669"/>
    <property type="project" value="InterPro"/>
</dbReference>
<dbReference type="InterPro" id="IPR023538">
    <property type="entry name" value="RNP1"/>
</dbReference>
<keyword evidence="7 13" id="KW-0819">tRNA processing</keyword>
<protein>
    <recommendedName>
        <fullName evidence="4 13">Ribonuclease P protein subunit p29</fullName>
    </recommendedName>
</protein>
<keyword evidence="10" id="KW-0378">Hydrolase</keyword>
<dbReference type="GO" id="GO:0000172">
    <property type="term" value="C:ribonuclease MRP complex"/>
    <property type="evidence" value="ECO:0007669"/>
    <property type="project" value="InterPro"/>
</dbReference>
<evidence type="ECO:0000256" key="2">
    <source>
        <dbReference type="ARBA" id="ARBA00004604"/>
    </source>
</evidence>
<dbReference type="InterPro" id="IPR023534">
    <property type="entry name" value="Rof/RNase_P-like"/>
</dbReference>
<dbReference type="AlphaFoldDB" id="A0A4Y7MZ16"/>
<dbReference type="Gene3D" id="2.30.30.210">
    <property type="entry name" value="Ribonuclease P/MRP, subunit p29"/>
    <property type="match status" value="1"/>
</dbReference>
<name>A0A4Y7MZ16_9CRUS</name>
<dbReference type="GO" id="GO:0001682">
    <property type="term" value="P:tRNA 5'-leader removal"/>
    <property type="evidence" value="ECO:0007669"/>
    <property type="project" value="InterPro"/>
</dbReference>
<keyword evidence="8" id="KW-0540">Nuclease</keyword>
<organism evidence="14">
    <name type="scientific">Daphnia pulicaria</name>
    <dbReference type="NCBI Taxonomy" id="35523"/>
    <lineage>
        <taxon>Eukaryota</taxon>
        <taxon>Metazoa</taxon>
        <taxon>Ecdysozoa</taxon>
        <taxon>Arthropoda</taxon>
        <taxon>Crustacea</taxon>
        <taxon>Branchiopoda</taxon>
        <taxon>Diplostraca</taxon>
        <taxon>Cladocera</taxon>
        <taxon>Anomopoda</taxon>
        <taxon>Daphniidae</taxon>
        <taxon>Daphnia</taxon>
    </lineage>
</organism>
<dbReference type="HAMAP" id="MF_00754">
    <property type="entry name" value="RNase_P_1"/>
    <property type="match status" value="1"/>
</dbReference>
<dbReference type="GO" id="GO:0030677">
    <property type="term" value="C:ribonuclease P complex"/>
    <property type="evidence" value="ECO:0007669"/>
    <property type="project" value="UniProtKB-UniRule"/>
</dbReference>
<evidence type="ECO:0000256" key="12">
    <source>
        <dbReference type="ARBA" id="ARBA00046486"/>
    </source>
</evidence>
<sequence>MAKKASRKELAESIFYEPLPVDARITLEQQSHILGSTTKNLNKDENFLIEYMKPKTVADTEELTVQFKKNFPLKNNKTLKDNKSKRTKKKLLTSIEKRKLGLHKLPKTGIKYASLAPLHQLWVEYMENNLNLEISATGANKDGLYQKIAKADYHGCLLMVTRSKCPSYIGAKGIVVQETKNTFQIICEEDKLKIIPKRDSVFTFNISRWTFTLFGNHMNIRPSERASRKFKSRPTIDL</sequence>
<evidence type="ECO:0000313" key="14">
    <source>
        <dbReference type="EMBL" id="SVE85844.1"/>
    </source>
</evidence>
<evidence type="ECO:0000256" key="5">
    <source>
        <dbReference type="ARBA" id="ARBA00022490"/>
    </source>
</evidence>
<dbReference type="InterPro" id="IPR036980">
    <property type="entry name" value="RNase_P/MRP_Rpp29_sf"/>
</dbReference>
<dbReference type="SUPFAM" id="SSF101744">
    <property type="entry name" value="Rof/RNase P subunit-like"/>
    <property type="match status" value="1"/>
</dbReference>
<gene>
    <name evidence="14" type="primary">EOG090X0GV5</name>
</gene>
<evidence type="ECO:0000256" key="8">
    <source>
        <dbReference type="ARBA" id="ARBA00022722"/>
    </source>
</evidence>
<dbReference type="GO" id="GO:0016787">
    <property type="term" value="F:hydrolase activity"/>
    <property type="evidence" value="ECO:0007669"/>
    <property type="project" value="UniProtKB-KW"/>
</dbReference>
<dbReference type="FunFam" id="2.30.30.210:FF:000001">
    <property type="entry name" value="Ribonuclease P protein subunit p29"/>
    <property type="match status" value="1"/>
</dbReference>
<evidence type="ECO:0000256" key="10">
    <source>
        <dbReference type="ARBA" id="ARBA00022801"/>
    </source>
</evidence>
<keyword evidence="5" id="KW-0963">Cytoplasm</keyword>
<dbReference type="GO" id="GO:0006364">
    <property type="term" value="P:rRNA processing"/>
    <property type="evidence" value="ECO:0007669"/>
    <property type="project" value="TreeGrafter"/>
</dbReference>
<dbReference type="GO" id="GO:0005730">
    <property type="term" value="C:nucleolus"/>
    <property type="evidence" value="ECO:0007669"/>
    <property type="project" value="UniProtKB-SubCell"/>
</dbReference>
<dbReference type="Pfam" id="PF01868">
    <property type="entry name" value="RNase_P-MRP_p29"/>
    <property type="match status" value="1"/>
</dbReference>
<keyword evidence="6" id="KW-0597">Phosphoprotein</keyword>
<dbReference type="InterPro" id="IPR016848">
    <property type="entry name" value="RNase_P/MRP_Rpp29-subunit"/>
</dbReference>
<evidence type="ECO:0000256" key="9">
    <source>
        <dbReference type="ARBA" id="ARBA00022759"/>
    </source>
</evidence>
<dbReference type="InterPro" id="IPR002730">
    <property type="entry name" value="Rpp29/RNP1"/>
</dbReference>
<evidence type="ECO:0000256" key="7">
    <source>
        <dbReference type="ARBA" id="ARBA00022694"/>
    </source>
</evidence>
<reference evidence="14" key="1">
    <citation type="submission" date="2018-08" db="EMBL/GenBank/DDBJ databases">
        <authorList>
            <person name="Cornetti L."/>
        </authorList>
    </citation>
    <scope>NUCLEOTIDE SEQUENCE</scope>
    <source>
        <strain evidence="14">CZ-RIM1-1</strain>
    </source>
</reference>
<proteinExistence type="evidence at transcript level"/>
<comment type="subunit">
    <text evidence="12">Component of nuclear RNase P and RNase MRP ribonucleoproteins. RNase P consists of a catalytic RNA moiety and 10 different protein chains; POP1, POP4, POP5, POP7, RPP14, RPP21, RPP25, RPP30, RPP38 and RPP40. Within the RNase P complex, POP1, POP7 and RPP25 form the 'finger' subcomplex, POP5, RPP14, RPP40 and homodimeric RPP30 form the 'palm' subcomplex, and RPP21, POP4 and RPP38 form the 'wrist' subcomplex. All subunits of the RNase P complex interact with the catalytic RNA. Several subunits of RNase P are also part of the RNase MRP complex. RNase MRP consists of a catalytic RNA moiety and about 8 protein subunits; POP1, POP7, RPP25, RPP30, RPP38, RPP40 and possibly also POP4 and POP5.</text>
</comment>
<evidence type="ECO:0000256" key="4">
    <source>
        <dbReference type="ARBA" id="ARBA00016225"/>
    </source>
</evidence>
<dbReference type="EMBL" id="LR016225">
    <property type="protein sequence ID" value="SVE85844.1"/>
    <property type="molecule type" value="mRNA"/>
</dbReference>
<evidence type="ECO:0000256" key="3">
    <source>
        <dbReference type="ARBA" id="ARBA00006181"/>
    </source>
</evidence>
<comment type="similarity">
    <text evidence="3">Belongs to the eukaryotic/archaeal RNase P protein component 1 family.</text>
</comment>
<evidence type="ECO:0000256" key="6">
    <source>
        <dbReference type="ARBA" id="ARBA00022553"/>
    </source>
</evidence>
<keyword evidence="9" id="KW-0255">Endonuclease</keyword>
<comment type="subcellular location">
    <subcellularLocation>
        <location evidence="2 13">Nucleus</location>
        <location evidence="2 13">Nucleolus</location>
    </subcellularLocation>
</comment>
<dbReference type="PANTHER" id="PTHR13348:SF0">
    <property type="entry name" value="RIBONUCLEASE P PROTEIN SUBUNIT P29"/>
    <property type="match status" value="1"/>
</dbReference>
<dbReference type="GO" id="GO:0004519">
    <property type="term" value="F:endonuclease activity"/>
    <property type="evidence" value="ECO:0007669"/>
    <property type="project" value="UniProtKB-KW"/>
</dbReference>
<evidence type="ECO:0000256" key="11">
    <source>
        <dbReference type="ARBA" id="ARBA00023242"/>
    </source>
</evidence>
<dbReference type="SMART" id="SM00538">
    <property type="entry name" value="POP4"/>
    <property type="match status" value="1"/>
</dbReference>
<dbReference type="PANTHER" id="PTHR13348">
    <property type="entry name" value="RIBONUCLEASE P SUBUNIT P29"/>
    <property type="match status" value="1"/>
</dbReference>
<evidence type="ECO:0000256" key="1">
    <source>
        <dbReference type="ARBA" id="ARBA00002435"/>
    </source>
</evidence>